<protein>
    <submittedName>
        <fullName evidence="1">Uncharacterized protein</fullName>
    </submittedName>
</protein>
<name>A0A486XBW2_9PAST</name>
<organism evidence="1">
    <name type="scientific">uncultured Avibacterium sp</name>
    <dbReference type="NCBI Taxonomy" id="1936169"/>
    <lineage>
        <taxon>Bacteria</taxon>
        <taxon>Pseudomonadati</taxon>
        <taxon>Pseudomonadota</taxon>
        <taxon>Gammaproteobacteria</taxon>
        <taxon>Pasteurellales</taxon>
        <taxon>Pasteurellaceae</taxon>
        <taxon>Avibacterium</taxon>
        <taxon>environmental samples</taxon>
    </lineage>
</organism>
<dbReference type="EMBL" id="CAAHDN010000013">
    <property type="protein sequence ID" value="VGM95880.1"/>
    <property type="molecule type" value="Genomic_DNA"/>
</dbReference>
<gene>
    <name evidence="1" type="ORF">NCTC4101_01282</name>
</gene>
<proteinExistence type="predicted"/>
<dbReference type="AlphaFoldDB" id="A0A486XBW2"/>
<evidence type="ECO:0000313" key="1">
    <source>
        <dbReference type="EMBL" id="VGM95880.1"/>
    </source>
</evidence>
<reference evidence="1" key="1">
    <citation type="submission" date="2019-03" db="EMBL/GenBank/DDBJ databases">
        <authorList>
            <consortium name="Pathogen Informatics"/>
        </authorList>
    </citation>
    <scope>NUCLEOTIDE SEQUENCE</scope>
    <source>
        <strain evidence="1">Unknown</strain>
    </source>
</reference>
<accession>A0A486XBW2</accession>
<sequence length="133" mass="15657">MELNEIPQDDSRIFRGQKKIIYATQNGHYQPSTSTGWQTEEFATHQAVDALNELTEQALQAVKKGEKSVLYYLMYKYRFDEQSLAQATGFWQWQIKRHFRPKVWNNLPIKKLAKYAETFGISINNIWALPEEI</sequence>